<dbReference type="InterPro" id="IPR036390">
    <property type="entry name" value="WH_DNA-bd_sf"/>
</dbReference>
<dbReference type="GO" id="GO:0003677">
    <property type="term" value="F:DNA binding"/>
    <property type="evidence" value="ECO:0007669"/>
    <property type="project" value="UniProtKB-KW"/>
</dbReference>
<dbReference type="OrthoDB" id="9797223at2"/>
<name>A0A377FTV0_9BACL</name>
<keyword evidence="1" id="KW-0805">Transcription regulation</keyword>
<dbReference type="PRINTS" id="PR00037">
    <property type="entry name" value="HTHLACR"/>
</dbReference>
<feature type="domain" description="HTH deoR-type" evidence="4">
    <location>
        <begin position="3"/>
        <end position="58"/>
    </location>
</feature>
<dbReference type="InterPro" id="IPR018356">
    <property type="entry name" value="Tscrpt_reg_HTH_DeoR_CS"/>
</dbReference>
<sequence length="248" mass="27632">MLTKQRHQLILQRLSEQRIVKLKELVELTEASESTIRRDLTDLEEEGYLERVHGGATLVIHPEEEPTFEEKRDRHVDEKVAIARKAATFIEDGMSVYLDAGTTTQAMVPFLTGKRVIVVTNSLPIANDLFDLDIKTFVIGGELKRSTQALVGYNARESMMNYRVDLAFLGINGVDLEAGYTTPDPEEALVKKTAIELARTAYILADDSKFGKRSFSRVAPLEAATLVTLSDVAYVRSIESTTKVVNAQ</sequence>
<evidence type="ECO:0000313" key="6">
    <source>
        <dbReference type="Proteomes" id="UP000254060"/>
    </source>
</evidence>
<dbReference type="PANTHER" id="PTHR30363">
    <property type="entry name" value="HTH-TYPE TRANSCRIPTIONAL REGULATOR SRLR-RELATED"/>
    <property type="match status" value="1"/>
</dbReference>
<dbReference type="RefSeq" id="WP_029335162.1">
    <property type="nucleotide sequence ID" value="NZ_UGGP01000001.1"/>
</dbReference>
<dbReference type="EMBL" id="UGGP01000001">
    <property type="protein sequence ID" value="STO08241.1"/>
    <property type="molecule type" value="Genomic_DNA"/>
</dbReference>
<evidence type="ECO:0000256" key="1">
    <source>
        <dbReference type="ARBA" id="ARBA00023015"/>
    </source>
</evidence>
<organism evidence="5 6">
    <name type="scientific">Exiguobacterium aurantiacum</name>
    <dbReference type="NCBI Taxonomy" id="33987"/>
    <lineage>
        <taxon>Bacteria</taxon>
        <taxon>Bacillati</taxon>
        <taxon>Bacillota</taxon>
        <taxon>Bacilli</taxon>
        <taxon>Bacillales</taxon>
        <taxon>Bacillales Family XII. Incertae Sedis</taxon>
        <taxon>Exiguobacterium</taxon>
    </lineage>
</organism>
<evidence type="ECO:0000256" key="3">
    <source>
        <dbReference type="ARBA" id="ARBA00023163"/>
    </source>
</evidence>
<dbReference type="SMART" id="SM00420">
    <property type="entry name" value="HTH_DEOR"/>
    <property type="match status" value="1"/>
</dbReference>
<evidence type="ECO:0000259" key="4">
    <source>
        <dbReference type="PROSITE" id="PS51000"/>
    </source>
</evidence>
<dbReference type="InterPro" id="IPR050313">
    <property type="entry name" value="Carb_Metab_HTH_regulators"/>
</dbReference>
<evidence type="ECO:0000256" key="2">
    <source>
        <dbReference type="ARBA" id="ARBA00023125"/>
    </source>
</evidence>
<dbReference type="Pfam" id="PF08220">
    <property type="entry name" value="HTH_DeoR"/>
    <property type="match status" value="1"/>
</dbReference>
<reference evidence="5 6" key="1">
    <citation type="submission" date="2018-06" db="EMBL/GenBank/DDBJ databases">
        <authorList>
            <consortium name="Pathogen Informatics"/>
            <person name="Doyle S."/>
        </authorList>
    </citation>
    <scope>NUCLEOTIDE SEQUENCE [LARGE SCALE GENOMIC DNA]</scope>
    <source>
        <strain evidence="5 6">NCTC13163</strain>
    </source>
</reference>
<dbReference type="InterPro" id="IPR014036">
    <property type="entry name" value="DeoR-like_C"/>
</dbReference>
<protein>
    <submittedName>
        <fullName evidence="5">Glycerol-3-phosphate regulon repressor</fullName>
    </submittedName>
</protein>
<keyword evidence="3" id="KW-0804">Transcription</keyword>
<accession>A0A377FTV0</accession>
<dbReference type="SUPFAM" id="SSF100950">
    <property type="entry name" value="NagB/RpiA/CoA transferase-like"/>
    <property type="match status" value="1"/>
</dbReference>
<gene>
    <name evidence="5" type="primary">glpR_2</name>
    <name evidence="5" type="ORF">NCTC13163_01611</name>
</gene>
<dbReference type="STRING" id="1397694.GCA_000702585_02108"/>
<dbReference type="AlphaFoldDB" id="A0A377FTV0"/>
<dbReference type="InterPro" id="IPR001034">
    <property type="entry name" value="DeoR_HTH"/>
</dbReference>
<keyword evidence="2" id="KW-0238">DNA-binding</keyword>
<dbReference type="PANTHER" id="PTHR30363:SF56">
    <property type="entry name" value="TRANSCRIPTIONAL REGULATOR, DEOR FAMILY"/>
    <property type="match status" value="1"/>
</dbReference>
<dbReference type="SUPFAM" id="SSF46785">
    <property type="entry name" value="Winged helix' DNA-binding domain"/>
    <property type="match status" value="1"/>
</dbReference>
<dbReference type="InterPro" id="IPR036388">
    <property type="entry name" value="WH-like_DNA-bd_sf"/>
</dbReference>
<dbReference type="PROSITE" id="PS51000">
    <property type="entry name" value="HTH_DEOR_2"/>
    <property type="match status" value="1"/>
</dbReference>
<evidence type="ECO:0000313" key="5">
    <source>
        <dbReference type="EMBL" id="STO08241.1"/>
    </source>
</evidence>
<dbReference type="Pfam" id="PF00455">
    <property type="entry name" value="DeoRC"/>
    <property type="match status" value="1"/>
</dbReference>
<proteinExistence type="predicted"/>
<dbReference type="Gene3D" id="3.40.50.1360">
    <property type="match status" value="1"/>
</dbReference>
<dbReference type="SMART" id="SM01134">
    <property type="entry name" value="DeoRC"/>
    <property type="match status" value="1"/>
</dbReference>
<dbReference type="Gene3D" id="1.10.10.10">
    <property type="entry name" value="Winged helix-like DNA-binding domain superfamily/Winged helix DNA-binding domain"/>
    <property type="match status" value="1"/>
</dbReference>
<dbReference type="Proteomes" id="UP000254060">
    <property type="component" value="Unassembled WGS sequence"/>
</dbReference>
<dbReference type="PROSITE" id="PS00894">
    <property type="entry name" value="HTH_DEOR_1"/>
    <property type="match status" value="1"/>
</dbReference>
<dbReference type="GO" id="GO:0003700">
    <property type="term" value="F:DNA-binding transcription factor activity"/>
    <property type="evidence" value="ECO:0007669"/>
    <property type="project" value="InterPro"/>
</dbReference>
<dbReference type="InterPro" id="IPR037171">
    <property type="entry name" value="NagB/RpiA_transferase-like"/>
</dbReference>